<dbReference type="InterPro" id="IPR006640">
    <property type="entry name" value="SprT-like_domain"/>
</dbReference>
<gene>
    <name evidence="2" type="ORF">EV196_11347</name>
</gene>
<dbReference type="GO" id="GO:0006950">
    <property type="term" value="P:response to stress"/>
    <property type="evidence" value="ECO:0007669"/>
    <property type="project" value="UniProtKB-ARBA"/>
</dbReference>
<sequence length="229" mass="26218">MDIQDKPTKKFYGLFQYIFDFYNDELFDNQIKDCLIVITRKKNVAGHYAFKRWYHNENLETDELALNPSMFLKFPLIEICQTVVHEMAHGWQFHYGTPSRPGYHNKEWSDKMIDLGLMPSSTGQVGGKTVGQAMSDYPINDGKFLEATEELLNSDIFSGLFLEINPDIAELINPDTPLFDQIKDLTLADHESKPKKLTKIKYSCGCSNVWGKPDLDINCNACGTLMFPN</sequence>
<dbReference type="EMBL" id="SLUP01000013">
    <property type="protein sequence ID" value="TCL62505.1"/>
    <property type="molecule type" value="Genomic_DNA"/>
</dbReference>
<evidence type="ECO:0000313" key="2">
    <source>
        <dbReference type="EMBL" id="TCL62505.1"/>
    </source>
</evidence>
<dbReference type="Pfam" id="PF10263">
    <property type="entry name" value="SprT-like"/>
    <property type="match status" value="1"/>
</dbReference>
<name>A0A4R1R9X7_9FLAO</name>
<dbReference type="OrthoDB" id="9787302at2"/>
<proteinExistence type="predicted"/>
<evidence type="ECO:0000313" key="3">
    <source>
        <dbReference type="Proteomes" id="UP000295455"/>
    </source>
</evidence>
<accession>A0A4R1R9X7</accession>
<comment type="caution">
    <text evidence="2">The sequence shown here is derived from an EMBL/GenBank/DDBJ whole genome shotgun (WGS) entry which is preliminary data.</text>
</comment>
<dbReference type="RefSeq" id="WP_132219431.1">
    <property type="nucleotide sequence ID" value="NZ_OX156936.1"/>
</dbReference>
<protein>
    <submittedName>
        <fullName evidence="2">SprT-like family protein</fullName>
    </submittedName>
</protein>
<organism evidence="2 3">
    <name type="scientific">Mariniflexile fucanivorans</name>
    <dbReference type="NCBI Taxonomy" id="264023"/>
    <lineage>
        <taxon>Bacteria</taxon>
        <taxon>Pseudomonadati</taxon>
        <taxon>Bacteroidota</taxon>
        <taxon>Flavobacteriia</taxon>
        <taxon>Flavobacteriales</taxon>
        <taxon>Flavobacteriaceae</taxon>
        <taxon>Mariniflexile</taxon>
    </lineage>
</organism>
<dbReference type="AlphaFoldDB" id="A0A4R1R9X7"/>
<feature type="domain" description="SprT-like" evidence="1">
    <location>
        <begin position="18"/>
        <end position="114"/>
    </location>
</feature>
<reference evidence="2 3" key="1">
    <citation type="submission" date="2019-03" db="EMBL/GenBank/DDBJ databases">
        <title>Genomic Encyclopedia of Type Strains, Phase IV (KMG-IV): sequencing the most valuable type-strain genomes for metagenomic binning, comparative biology and taxonomic classification.</title>
        <authorList>
            <person name="Goeker M."/>
        </authorList>
    </citation>
    <scope>NUCLEOTIDE SEQUENCE [LARGE SCALE GENOMIC DNA]</scope>
    <source>
        <strain evidence="2 3">DSM 18792</strain>
    </source>
</reference>
<keyword evidence="3" id="KW-1185">Reference proteome</keyword>
<evidence type="ECO:0000259" key="1">
    <source>
        <dbReference type="Pfam" id="PF10263"/>
    </source>
</evidence>
<dbReference type="Proteomes" id="UP000295455">
    <property type="component" value="Unassembled WGS sequence"/>
</dbReference>